<dbReference type="InterPro" id="IPR009000">
    <property type="entry name" value="Transl_B-barrel_sf"/>
</dbReference>
<dbReference type="PANTHER" id="PTHR31633">
    <property type="entry name" value="H/ACA RIBONUCLEOPROTEIN COMPLEX NON-CORE SUBUNIT NAF1"/>
    <property type="match status" value="1"/>
</dbReference>
<protein>
    <recommendedName>
        <fullName evidence="7">H/ACA ribonucleoprotein complex subunit</fullName>
    </recommendedName>
</protein>
<keyword evidence="2 7" id="KW-0690">Ribosome biogenesis</keyword>
<keyword evidence="3 7" id="KW-0698">rRNA processing</keyword>
<evidence type="ECO:0000256" key="7">
    <source>
        <dbReference type="RuleBase" id="RU364004"/>
    </source>
</evidence>
<comment type="subunit">
    <text evidence="7">Component of the small nucleolar ribonucleoprotein particles containing H/ACA-type snoRNAs (H/ACA snoRNPs).</text>
</comment>
<keyword evidence="7" id="KW-0687">Ribonucleoprotein</keyword>
<keyword evidence="10" id="KW-1185">Reference proteome</keyword>
<dbReference type="InterPro" id="IPR040309">
    <property type="entry name" value="Naf1"/>
</dbReference>
<evidence type="ECO:0000313" key="10">
    <source>
        <dbReference type="Proteomes" id="UP000758603"/>
    </source>
</evidence>
<dbReference type="Pfam" id="PF04410">
    <property type="entry name" value="Gar1"/>
    <property type="match status" value="1"/>
</dbReference>
<evidence type="ECO:0000256" key="2">
    <source>
        <dbReference type="ARBA" id="ARBA00022517"/>
    </source>
</evidence>
<dbReference type="OrthoDB" id="21550at2759"/>
<dbReference type="EMBL" id="JAGPXC010000001">
    <property type="protein sequence ID" value="KAH6659177.1"/>
    <property type="molecule type" value="Genomic_DNA"/>
</dbReference>
<evidence type="ECO:0000256" key="3">
    <source>
        <dbReference type="ARBA" id="ARBA00022552"/>
    </source>
</evidence>
<evidence type="ECO:0000313" key="9">
    <source>
        <dbReference type="EMBL" id="KAH6659177.1"/>
    </source>
</evidence>
<dbReference type="GO" id="GO:0001522">
    <property type="term" value="P:pseudouridine synthesis"/>
    <property type="evidence" value="ECO:0007669"/>
    <property type="project" value="InterPro"/>
</dbReference>
<evidence type="ECO:0000256" key="4">
    <source>
        <dbReference type="ARBA" id="ARBA00022553"/>
    </source>
</evidence>
<comment type="function">
    <text evidence="7">Required for ribosome biogenesis. Part of a complex which catalyzes pseudouridylation of rRNA. This involves the isomerization of uridine such that the ribose is subsequently attached to C5, instead of the normal N1. Pseudouridine ("psi") residues may serve to stabilize the conformation of rRNAs.</text>
</comment>
<proteinExistence type="inferred from homology"/>
<organism evidence="9 10">
    <name type="scientific">Truncatella angustata</name>
    <dbReference type="NCBI Taxonomy" id="152316"/>
    <lineage>
        <taxon>Eukaryota</taxon>
        <taxon>Fungi</taxon>
        <taxon>Dikarya</taxon>
        <taxon>Ascomycota</taxon>
        <taxon>Pezizomycotina</taxon>
        <taxon>Sordariomycetes</taxon>
        <taxon>Xylariomycetidae</taxon>
        <taxon>Amphisphaeriales</taxon>
        <taxon>Sporocadaceae</taxon>
        <taxon>Truncatella</taxon>
    </lineage>
</organism>
<dbReference type="GeneID" id="70126130"/>
<comment type="caution">
    <text evidence="9">The sequence shown here is derived from an EMBL/GenBank/DDBJ whole genome shotgun (WGS) entry which is preliminary data.</text>
</comment>
<reference evidence="9" key="1">
    <citation type="journal article" date="2021" name="Nat. Commun.">
        <title>Genetic determinants of endophytism in the Arabidopsis root mycobiome.</title>
        <authorList>
            <person name="Mesny F."/>
            <person name="Miyauchi S."/>
            <person name="Thiergart T."/>
            <person name="Pickel B."/>
            <person name="Atanasova L."/>
            <person name="Karlsson M."/>
            <person name="Huettel B."/>
            <person name="Barry K.W."/>
            <person name="Haridas S."/>
            <person name="Chen C."/>
            <person name="Bauer D."/>
            <person name="Andreopoulos W."/>
            <person name="Pangilinan J."/>
            <person name="LaButti K."/>
            <person name="Riley R."/>
            <person name="Lipzen A."/>
            <person name="Clum A."/>
            <person name="Drula E."/>
            <person name="Henrissat B."/>
            <person name="Kohler A."/>
            <person name="Grigoriev I.V."/>
            <person name="Martin F.M."/>
            <person name="Hacquard S."/>
        </authorList>
    </citation>
    <scope>NUCLEOTIDE SEQUENCE</scope>
    <source>
        <strain evidence="9">MPI-SDFR-AT-0073</strain>
    </source>
</reference>
<keyword evidence="4" id="KW-0597">Phosphoprotein</keyword>
<evidence type="ECO:0000256" key="8">
    <source>
        <dbReference type="SAM" id="MobiDB-lite"/>
    </source>
</evidence>
<dbReference type="GO" id="GO:0000493">
    <property type="term" value="P:box H/ACA snoRNP assembly"/>
    <property type="evidence" value="ECO:0007669"/>
    <property type="project" value="InterPro"/>
</dbReference>
<feature type="region of interest" description="Disordered" evidence="8">
    <location>
        <begin position="1"/>
        <end position="84"/>
    </location>
</feature>
<dbReference type="FunFam" id="2.40.10.230:FF:000002">
    <property type="entry name" value="H/ACA ribonucleoprotein complex non-core subunit NAF1"/>
    <property type="match status" value="1"/>
</dbReference>
<sequence length="216" mass="23585">MQDVEPQGEQAQDHPEWEADSSPYESSSDSSSSDDSDDSDDDSDDGKTLLNPEEMARILMEAASDDEGEGKAKGSASGAQLRTKNEVAEYVPPKPDVEITSDMEIKPLGEIEIIVENAVLIKAYTSGEYVVLDSGTVLCTEDRTVIAAVADTIGNVHEPRYIARFTDEEEIKTFNLTLGTKIFYSPEHADRVFTQPLKAMKGTDASNLNDEELGED</sequence>
<dbReference type="GO" id="GO:0005732">
    <property type="term" value="C:sno(s)RNA-containing ribonucleoprotein complex"/>
    <property type="evidence" value="ECO:0007669"/>
    <property type="project" value="InterPro"/>
</dbReference>
<dbReference type="InterPro" id="IPR038664">
    <property type="entry name" value="Gar1/Naf1_Cbf5-bd_sf"/>
</dbReference>
<comment type="similarity">
    <text evidence="1">Belongs to the NAF1 family.</text>
</comment>
<comment type="subcellular location">
    <subcellularLocation>
        <location evidence="7">Nucleus</location>
        <location evidence="7">Nucleolus</location>
    </subcellularLocation>
</comment>
<evidence type="ECO:0000256" key="6">
    <source>
        <dbReference type="ARBA" id="ARBA00023242"/>
    </source>
</evidence>
<keyword evidence="6 7" id="KW-0539">Nucleus</keyword>
<dbReference type="Proteomes" id="UP000758603">
    <property type="component" value="Unassembled WGS sequence"/>
</dbReference>
<comment type="similarity">
    <text evidence="7">Belongs to the GAR1 family.</text>
</comment>
<gene>
    <name evidence="9" type="ORF">BKA67DRAFT_509391</name>
</gene>
<feature type="non-terminal residue" evidence="9">
    <location>
        <position position="216"/>
    </location>
</feature>
<dbReference type="GO" id="GO:0003723">
    <property type="term" value="F:RNA binding"/>
    <property type="evidence" value="ECO:0007669"/>
    <property type="project" value="UniProtKB-KW"/>
</dbReference>
<dbReference type="GO" id="GO:0006364">
    <property type="term" value="P:rRNA processing"/>
    <property type="evidence" value="ECO:0007669"/>
    <property type="project" value="UniProtKB-KW"/>
</dbReference>
<dbReference type="GO" id="GO:0005730">
    <property type="term" value="C:nucleolus"/>
    <property type="evidence" value="ECO:0007669"/>
    <property type="project" value="UniProtKB-SubCell"/>
</dbReference>
<dbReference type="InterPro" id="IPR007504">
    <property type="entry name" value="H/ACA_rnp_Gar1/Naf1"/>
</dbReference>
<dbReference type="Gene3D" id="2.40.10.230">
    <property type="entry name" value="Probable tRNA pseudouridine synthase domain"/>
    <property type="match status" value="1"/>
</dbReference>
<keyword evidence="5 7" id="KW-0694">RNA-binding</keyword>
<dbReference type="RefSeq" id="XP_045963308.1">
    <property type="nucleotide sequence ID" value="XM_046097238.1"/>
</dbReference>
<dbReference type="SUPFAM" id="SSF50447">
    <property type="entry name" value="Translation proteins"/>
    <property type="match status" value="1"/>
</dbReference>
<dbReference type="PANTHER" id="PTHR31633:SF1">
    <property type="entry name" value="H_ACA RIBONUCLEOPROTEIN COMPLEX NON-CORE SUBUNIT NAF1"/>
    <property type="match status" value="1"/>
</dbReference>
<evidence type="ECO:0000256" key="1">
    <source>
        <dbReference type="ARBA" id="ARBA00009801"/>
    </source>
</evidence>
<name>A0A9P9A295_9PEZI</name>
<evidence type="ECO:0000256" key="5">
    <source>
        <dbReference type="ARBA" id="ARBA00022884"/>
    </source>
</evidence>
<feature type="compositionally biased region" description="Acidic residues" evidence="8">
    <location>
        <begin position="32"/>
        <end position="44"/>
    </location>
</feature>
<accession>A0A9P9A295</accession>
<dbReference type="AlphaFoldDB" id="A0A9P9A295"/>